<keyword evidence="3" id="KW-1185">Reference proteome</keyword>
<keyword evidence="1" id="KW-0472">Membrane</keyword>
<evidence type="ECO:0000313" key="2">
    <source>
        <dbReference type="EMBL" id="REI43119.1"/>
    </source>
</evidence>
<accession>A0ABX9KKW6</accession>
<reference evidence="2 3" key="1">
    <citation type="submission" date="2018-08" db="EMBL/GenBank/DDBJ databases">
        <title>Draft genome sequence of Psychrilyobacter sp. strain SD5 isolated from Black Sea water.</title>
        <authorList>
            <person name="Yadav S."/>
            <person name="Villanueva L."/>
            <person name="Damste J.S.S."/>
        </authorList>
    </citation>
    <scope>NUCLEOTIDE SEQUENCE [LARGE SCALE GENOMIC DNA]</scope>
    <source>
        <strain evidence="2 3">SD5</strain>
    </source>
</reference>
<keyword evidence="1" id="KW-0812">Transmembrane</keyword>
<dbReference type="RefSeq" id="WP_114640839.1">
    <property type="nucleotide sequence ID" value="NZ_JAACIO010000001.1"/>
</dbReference>
<proteinExistence type="predicted"/>
<evidence type="ECO:0000313" key="3">
    <source>
        <dbReference type="Proteomes" id="UP000263486"/>
    </source>
</evidence>
<name>A0ABX9KKW6_9FUSO</name>
<keyword evidence="1" id="KW-1133">Transmembrane helix</keyword>
<dbReference type="InterPro" id="IPR018730">
    <property type="entry name" value="DUF2273"/>
</dbReference>
<evidence type="ECO:0000256" key="1">
    <source>
        <dbReference type="SAM" id="Phobius"/>
    </source>
</evidence>
<comment type="caution">
    <text evidence="2">The sequence shown here is derived from an EMBL/GenBank/DDBJ whole genome shotgun (WGS) entry which is preliminary data.</text>
</comment>
<dbReference type="Proteomes" id="UP000263486">
    <property type="component" value="Unassembled WGS sequence"/>
</dbReference>
<dbReference type="EMBL" id="QUAJ01000001">
    <property type="protein sequence ID" value="REI43119.1"/>
    <property type="molecule type" value="Genomic_DNA"/>
</dbReference>
<dbReference type="Pfam" id="PF10031">
    <property type="entry name" value="DUF2273"/>
    <property type="match status" value="1"/>
</dbReference>
<feature type="transmembrane region" description="Helical" evidence="1">
    <location>
        <begin position="20"/>
        <end position="51"/>
    </location>
</feature>
<gene>
    <name evidence="2" type="ORF">DYH56_00260</name>
</gene>
<sequence>MLEDLIERFAINSKKYIGGLMGFAFGYIFITHGILPMIVVMLTTLLGAIFGDKENIKKLKKILINRLKEE</sequence>
<protein>
    <submittedName>
        <fullName evidence="2">DUF2273 domain-containing protein</fullName>
    </submittedName>
</protein>
<organism evidence="2 3">
    <name type="scientific">Psychrilyobacter piezotolerans</name>
    <dbReference type="NCBI Taxonomy" id="2293438"/>
    <lineage>
        <taxon>Bacteria</taxon>
        <taxon>Fusobacteriati</taxon>
        <taxon>Fusobacteriota</taxon>
        <taxon>Fusobacteriia</taxon>
        <taxon>Fusobacteriales</taxon>
        <taxon>Fusobacteriaceae</taxon>
        <taxon>Psychrilyobacter</taxon>
    </lineage>
</organism>